<sequence length="103" mass="12203">MLPFPFFYSPGVPFFFLGTPEKSGRDRSTQSMTTHRAEWKKFSRYCEAETILAQRQRPFPAQTFQDRHSHTDIEAIPAQRQMPFPHIDSGRPFPHIDSRHFRH</sequence>
<proteinExistence type="predicted"/>
<evidence type="ECO:0000313" key="3">
    <source>
        <dbReference type="Proteomes" id="UP001054945"/>
    </source>
</evidence>
<keyword evidence="3" id="KW-1185">Reference proteome</keyword>
<feature type="compositionally biased region" description="Basic and acidic residues" evidence="1">
    <location>
        <begin position="94"/>
        <end position="103"/>
    </location>
</feature>
<evidence type="ECO:0000313" key="2">
    <source>
        <dbReference type="EMBL" id="GIZ04999.1"/>
    </source>
</evidence>
<organism evidence="2 3">
    <name type="scientific">Caerostris extrusa</name>
    <name type="common">Bark spider</name>
    <name type="synonym">Caerostris bankana</name>
    <dbReference type="NCBI Taxonomy" id="172846"/>
    <lineage>
        <taxon>Eukaryota</taxon>
        <taxon>Metazoa</taxon>
        <taxon>Ecdysozoa</taxon>
        <taxon>Arthropoda</taxon>
        <taxon>Chelicerata</taxon>
        <taxon>Arachnida</taxon>
        <taxon>Araneae</taxon>
        <taxon>Araneomorphae</taxon>
        <taxon>Entelegynae</taxon>
        <taxon>Araneoidea</taxon>
        <taxon>Araneidae</taxon>
        <taxon>Caerostris</taxon>
    </lineage>
</organism>
<comment type="caution">
    <text evidence="2">The sequence shown here is derived from an EMBL/GenBank/DDBJ whole genome shotgun (WGS) entry which is preliminary data.</text>
</comment>
<accession>A0AAV4YDJ8</accession>
<protein>
    <submittedName>
        <fullName evidence="2">Uncharacterized protein</fullName>
    </submittedName>
</protein>
<evidence type="ECO:0000256" key="1">
    <source>
        <dbReference type="SAM" id="MobiDB-lite"/>
    </source>
</evidence>
<dbReference type="Proteomes" id="UP001054945">
    <property type="component" value="Unassembled WGS sequence"/>
</dbReference>
<name>A0AAV4YDJ8_CAEEX</name>
<gene>
    <name evidence="2" type="ORF">CEXT_9321</name>
</gene>
<dbReference type="AlphaFoldDB" id="A0AAV4YDJ8"/>
<dbReference type="EMBL" id="BPLR01019187">
    <property type="protein sequence ID" value="GIZ04999.1"/>
    <property type="molecule type" value="Genomic_DNA"/>
</dbReference>
<reference evidence="2 3" key="1">
    <citation type="submission" date="2021-06" db="EMBL/GenBank/DDBJ databases">
        <title>Caerostris extrusa draft genome.</title>
        <authorList>
            <person name="Kono N."/>
            <person name="Arakawa K."/>
        </authorList>
    </citation>
    <scope>NUCLEOTIDE SEQUENCE [LARGE SCALE GENOMIC DNA]</scope>
</reference>
<feature type="region of interest" description="Disordered" evidence="1">
    <location>
        <begin position="74"/>
        <end position="103"/>
    </location>
</feature>